<keyword evidence="3" id="KW-0813">Transport</keyword>
<proteinExistence type="inferred from homology"/>
<evidence type="ECO:0000256" key="2">
    <source>
        <dbReference type="ARBA" id="ARBA00007935"/>
    </source>
</evidence>
<accession>A0A348WPN9</accession>
<evidence type="ECO:0000256" key="4">
    <source>
        <dbReference type="ARBA" id="ARBA00022475"/>
    </source>
</evidence>
<dbReference type="Gene3D" id="1.10.3470.10">
    <property type="entry name" value="ABC transporter involved in vitamin B12 uptake, BtuC"/>
    <property type="match status" value="1"/>
</dbReference>
<feature type="transmembrane region" description="Helical" evidence="8">
    <location>
        <begin position="228"/>
        <end position="256"/>
    </location>
</feature>
<keyword evidence="6 8" id="KW-1133">Transmembrane helix</keyword>
<feature type="transmembrane region" description="Helical" evidence="8">
    <location>
        <begin position="137"/>
        <end position="160"/>
    </location>
</feature>
<dbReference type="PANTHER" id="PTHR30472:SF29">
    <property type="entry name" value="VITAMIN B12 IMPORT SYSTEM PERMEASE PROTEIN BTUC"/>
    <property type="match status" value="1"/>
</dbReference>
<feature type="transmembrane region" description="Helical" evidence="8">
    <location>
        <begin position="180"/>
        <end position="201"/>
    </location>
</feature>
<keyword evidence="5 8" id="KW-0812">Transmembrane</keyword>
<dbReference type="CDD" id="cd06550">
    <property type="entry name" value="TM_ABC_iron-siderophores_like"/>
    <property type="match status" value="1"/>
</dbReference>
<dbReference type="GO" id="GO:0022857">
    <property type="term" value="F:transmembrane transporter activity"/>
    <property type="evidence" value="ECO:0007669"/>
    <property type="project" value="InterPro"/>
</dbReference>
<evidence type="ECO:0000256" key="1">
    <source>
        <dbReference type="ARBA" id="ARBA00004651"/>
    </source>
</evidence>
<dbReference type="AlphaFoldDB" id="A0A348WPN9"/>
<comment type="similarity">
    <text evidence="2">Belongs to the binding-protein-dependent transport system permease family. FecCD subfamily.</text>
</comment>
<reference evidence="9 10" key="1">
    <citation type="journal article" date="2018" name="Nat. Biotechnol.">
        <title>A standardized bacterial taxonomy based on genome phylogeny substantially revises the tree of life.</title>
        <authorList>
            <person name="Parks D.H."/>
            <person name="Chuvochina M."/>
            <person name="Waite D.W."/>
            <person name="Rinke C."/>
            <person name="Skarshewski A."/>
            <person name="Chaumeil P.A."/>
            <person name="Hugenholtz P."/>
        </authorList>
    </citation>
    <scope>NUCLEOTIDE SEQUENCE [LARGE SCALE GENOMIC DNA]</scope>
    <source>
        <strain evidence="9">UBA9360</strain>
    </source>
</reference>
<evidence type="ECO:0000256" key="7">
    <source>
        <dbReference type="ARBA" id="ARBA00023136"/>
    </source>
</evidence>
<keyword evidence="4" id="KW-1003">Cell membrane</keyword>
<dbReference type="PANTHER" id="PTHR30472">
    <property type="entry name" value="FERRIC ENTEROBACTIN TRANSPORT SYSTEM PERMEASE PROTEIN"/>
    <property type="match status" value="1"/>
</dbReference>
<dbReference type="GO" id="GO:0005886">
    <property type="term" value="C:plasma membrane"/>
    <property type="evidence" value="ECO:0007669"/>
    <property type="project" value="UniProtKB-SubCell"/>
</dbReference>
<feature type="transmembrane region" description="Helical" evidence="8">
    <location>
        <begin position="268"/>
        <end position="287"/>
    </location>
</feature>
<comment type="caution">
    <text evidence="9">The sequence shown here is derived from an EMBL/GenBank/DDBJ whole genome shotgun (WGS) entry which is preliminary data.</text>
</comment>
<dbReference type="Pfam" id="PF01032">
    <property type="entry name" value="FecCD"/>
    <property type="match status" value="1"/>
</dbReference>
<feature type="transmembrane region" description="Helical" evidence="8">
    <location>
        <begin position="299"/>
        <end position="316"/>
    </location>
</feature>
<dbReference type="EMBL" id="DMUP01000160">
    <property type="protein sequence ID" value="HAR56501.1"/>
    <property type="molecule type" value="Genomic_DNA"/>
</dbReference>
<evidence type="ECO:0000256" key="3">
    <source>
        <dbReference type="ARBA" id="ARBA00022448"/>
    </source>
</evidence>
<feature type="transmembrane region" description="Helical" evidence="8">
    <location>
        <begin position="53"/>
        <end position="73"/>
    </location>
</feature>
<keyword evidence="7 8" id="KW-0472">Membrane</keyword>
<evidence type="ECO:0000313" key="10">
    <source>
        <dbReference type="Proteomes" id="UP000262878"/>
    </source>
</evidence>
<evidence type="ECO:0000256" key="8">
    <source>
        <dbReference type="SAM" id="Phobius"/>
    </source>
</evidence>
<dbReference type="InterPro" id="IPR000522">
    <property type="entry name" value="ABC_transptr_permease_BtuC"/>
</dbReference>
<evidence type="ECO:0000313" key="9">
    <source>
        <dbReference type="EMBL" id="HAR56501.1"/>
    </source>
</evidence>
<dbReference type="STRING" id="314276.OS145_10055"/>
<feature type="transmembrane region" description="Helical" evidence="8">
    <location>
        <begin position="107"/>
        <end position="128"/>
    </location>
</feature>
<dbReference type="GO" id="GO:0015889">
    <property type="term" value="P:cobalamin transport"/>
    <property type="evidence" value="ECO:0007669"/>
    <property type="project" value="TreeGrafter"/>
</dbReference>
<dbReference type="Proteomes" id="UP000262878">
    <property type="component" value="Unassembled WGS sequence"/>
</dbReference>
<evidence type="ECO:0000256" key="5">
    <source>
        <dbReference type="ARBA" id="ARBA00022692"/>
    </source>
</evidence>
<feature type="transmembrane region" description="Helical" evidence="8">
    <location>
        <begin position="80"/>
        <end position="101"/>
    </location>
</feature>
<sequence>MKLSQRQCFIILFAIVILLSALQLTVGGSSINWWTPNALEKDIIWDIRVPRTLLTWLIASALGLAGAVMQLLLRNPLAEPGITGVSGCAALVTIACLYFGWLPAFSFGLPALALVGGLLGVSLLMVLAGRRASPTRVILAGVAIATMSSAAMGLLLYLAPNPFAFQEWAFWHMGSLANKSWHSVMLALPGIVLAFPIVWLGRRFLYALTLSEETVATMGFDVARYRNWMLLAVALLTTASVVAAGVIGFVGLLAPHAVRLLGFNHPKYVLWLSPVTAILLLISFDTLAQLMSTARELPVGVLAALVGAPLLIVLLVRERNSHA</sequence>
<dbReference type="SUPFAM" id="SSF81345">
    <property type="entry name" value="ABC transporter involved in vitamin B12 uptake, BtuC"/>
    <property type="match status" value="1"/>
</dbReference>
<organism evidence="9 10">
    <name type="scientific">Idiomarina baltica</name>
    <dbReference type="NCBI Taxonomy" id="190892"/>
    <lineage>
        <taxon>Bacteria</taxon>
        <taxon>Pseudomonadati</taxon>
        <taxon>Pseudomonadota</taxon>
        <taxon>Gammaproteobacteria</taxon>
        <taxon>Alteromonadales</taxon>
        <taxon>Idiomarinaceae</taxon>
        <taxon>Idiomarina</taxon>
    </lineage>
</organism>
<comment type="subcellular location">
    <subcellularLocation>
        <location evidence="1">Cell membrane</location>
        <topology evidence="1">Multi-pass membrane protein</topology>
    </subcellularLocation>
</comment>
<name>A0A348WPN9_9GAMM</name>
<protein>
    <submittedName>
        <fullName evidence="9">ABC transporter permease</fullName>
    </submittedName>
</protein>
<evidence type="ECO:0000256" key="6">
    <source>
        <dbReference type="ARBA" id="ARBA00022989"/>
    </source>
</evidence>
<dbReference type="InterPro" id="IPR037294">
    <property type="entry name" value="ABC_BtuC-like"/>
</dbReference>
<gene>
    <name evidence="9" type="ORF">DCR58_06920</name>
</gene>